<evidence type="ECO:0000256" key="1">
    <source>
        <dbReference type="SAM" id="SignalP"/>
    </source>
</evidence>
<evidence type="ECO:0000313" key="3">
    <source>
        <dbReference type="Proteomes" id="UP000474296"/>
    </source>
</evidence>
<comment type="caution">
    <text evidence="2">The sequence shown here is derived from an EMBL/GenBank/DDBJ whole genome shotgun (WGS) entry which is preliminary data.</text>
</comment>
<feature type="signal peptide" evidence="1">
    <location>
        <begin position="1"/>
        <end position="19"/>
    </location>
</feature>
<gene>
    <name evidence="2" type="ORF">GWK10_14450</name>
</gene>
<dbReference type="RefSeq" id="WP_164033086.1">
    <property type="nucleotide sequence ID" value="NZ_JAABOQ010000005.1"/>
</dbReference>
<protein>
    <recommendedName>
        <fullName evidence="4">DUF3575 domain-containing protein</fullName>
    </recommendedName>
</protein>
<keyword evidence="3" id="KW-1185">Reference proteome</keyword>
<evidence type="ECO:0008006" key="4">
    <source>
        <dbReference type="Google" id="ProtNLM"/>
    </source>
</evidence>
<keyword evidence="1" id="KW-0732">Signal</keyword>
<feature type="chain" id="PRO_5027108290" description="DUF3575 domain-containing protein" evidence="1">
    <location>
        <begin position="20"/>
        <end position="168"/>
    </location>
</feature>
<dbReference type="AlphaFoldDB" id="A0A6M0CXG0"/>
<proteinExistence type="predicted"/>
<accession>A0A6M0CXG0</accession>
<reference evidence="2 3" key="1">
    <citation type="submission" date="2020-01" db="EMBL/GenBank/DDBJ databases">
        <title>Spongiivirga citrea KCTC 32990T.</title>
        <authorList>
            <person name="Wang G."/>
        </authorList>
    </citation>
    <scope>NUCLEOTIDE SEQUENCE [LARGE SCALE GENOMIC DNA]</scope>
    <source>
        <strain evidence="2 3">KCTC 32990</strain>
    </source>
</reference>
<dbReference type="EMBL" id="JAABOQ010000005">
    <property type="protein sequence ID" value="NER18420.1"/>
    <property type="molecule type" value="Genomic_DNA"/>
</dbReference>
<dbReference type="Proteomes" id="UP000474296">
    <property type="component" value="Unassembled WGS sequence"/>
</dbReference>
<sequence length="168" mass="18026">MKFILLAFLSIAISNSIVAQEDENQNFAAPKHVIHVSAGTFFITASGNISYDYRIAQNETGFFKSYYATLKGGYQYIGTFSGLNTEGPIITAGVTGLTGTGKGHMEANLGLSYLIGRTNDDPVDGDTDEGVLLPYFSIGYRKQVSNGLVFRTGVGFVDGAYIGLGYSF</sequence>
<evidence type="ECO:0000313" key="2">
    <source>
        <dbReference type="EMBL" id="NER18420.1"/>
    </source>
</evidence>
<name>A0A6M0CXG0_9FLAO</name>
<organism evidence="2 3">
    <name type="scientific">Spongiivirga citrea</name>
    <dbReference type="NCBI Taxonomy" id="1481457"/>
    <lineage>
        <taxon>Bacteria</taxon>
        <taxon>Pseudomonadati</taxon>
        <taxon>Bacteroidota</taxon>
        <taxon>Flavobacteriia</taxon>
        <taxon>Flavobacteriales</taxon>
        <taxon>Flavobacteriaceae</taxon>
        <taxon>Spongiivirga</taxon>
    </lineage>
</organism>